<keyword evidence="2" id="KW-1185">Reference proteome</keyword>
<accession>A0ACB8YU75</accession>
<protein>
    <submittedName>
        <fullName evidence="1">Uncharacterized protein</fullName>
    </submittedName>
</protein>
<evidence type="ECO:0000313" key="1">
    <source>
        <dbReference type="EMBL" id="KAI3689294.1"/>
    </source>
</evidence>
<reference evidence="2" key="1">
    <citation type="journal article" date="2022" name="Mol. Ecol. Resour.">
        <title>The genomes of chicory, endive, great burdock and yacon provide insights into Asteraceae palaeo-polyploidization history and plant inulin production.</title>
        <authorList>
            <person name="Fan W."/>
            <person name="Wang S."/>
            <person name="Wang H."/>
            <person name="Wang A."/>
            <person name="Jiang F."/>
            <person name="Liu H."/>
            <person name="Zhao H."/>
            <person name="Xu D."/>
            <person name="Zhang Y."/>
        </authorList>
    </citation>
    <scope>NUCLEOTIDE SEQUENCE [LARGE SCALE GENOMIC DNA]</scope>
    <source>
        <strain evidence="2">cv. Punajuju</strain>
    </source>
</reference>
<comment type="caution">
    <text evidence="1">The sequence shown here is derived from an EMBL/GenBank/DDBJ whole genome shotgun (WGS) entry which is preliminary data.</text>
</comment>
<name>A0ACB8YU75_CICIN</name>
<sequence length="153" mass="17338">MAIRRCSLLTKVLIFLQHFEFFKHFVWHSHDHDPLPNLKLLDECVELESDVVPLVDETWPLKNQLPSRNILSLIDQGKLGIIIDVGSMNNISEKLNEQTVDQPVVDPKSADGVTYKITGIDAIFCDKLQMEKEHMASEKAMLESELKGAIDAL</sequence>
<reference evidence="1 2" key="2">
    <citation type="journal article" date="2022" name="Mol. Ecol. Resour.">
        <title>The genomes of chicory, endive, great burdock and yacon provide insights into Asteraceae paleo-polyploidization history and plant inulin production.</title>
        <authorList>
            <person name="Fan W."/>
            <person name="Wang S."/>
            <person name="Wang H."/>
            <person name="Wang A."/>
            <person name="Jiang F."/>
            <person name="Liu H."/>
            <person name="Zhao H."/>
            <person name="Xu D."/>
            <person name="Zhang Y."/>
        </authorList>
    </citation>
    <scope>NUCLEOTIDE SEQUENCE [LARGE SCALE GENOMIC DNA]</scope>
    <source>
        <strain evidence="2">cv. Punajuju</strain>
        <tissue evidence="1">Leaves</tissue>
    </source>
</reference>
<dbReference type="EMBL" id="CM042017">
    <property type="protein sequence ID" value="KAI3689294.1"/>
    <property type="molecule type" value="Genomic_DNA"/>
</dbReference>
<evidence type="ECO:0000313" key="2">
    <source>
        <dbReference type="Proteomes" id="UP001055811"/>
    </source>
</evidence>
<proteinExistence type="predicted"/>
<organism evidence="1 2">
    <name type="scientific">Cichorium intybus</name>
    <name type="common">Chicory</name>
    <dbReference type="NCBI Taxonomy" id="13427"/>
    <lineage>
        <taxon>Eukaryota</taxon>
        <taxon>Viridiplantae</taxon>
        <taxon>Streptophyta</taxon>
        <taxon>Embryophyta</taxon>
        <taxon>Tracheophyta</taxon>
        <taxon>Spermatophyta</taxon>
        <taxon>Magnoliopsida</taxon>
        <taxon>eudicotyledons</taxon>
        <taxon>Gunneridae</taxon>
        <taxon>Pentapetalae</taxon>
        <taxon>asterids</taxon>
        <taxon>campanulids</taxon>
        <taxon>Asterales</taxon>
        <taxon>Asteraceae</taxon>
        <taxon>Cichorioideae</taxon>
        <taxon>Cichorieae</taxon>
        <taxon>Cichoriinae</taxon>
        <taxon>Cichorium</taxon>
    </lineage>
</organism>
<dbReference type="Proteomes" id="UP001055811">
    <property type="component" value="Linkage Group LG09"/>
</dbReference>
<gene>
    <name evidence="1" type="ORF">L2E82_47248</name>
</gene>